<protein>
    <submittedName>
        <fullName evidence="1">Uncharacterized protein</fullName>
    </submittedName>
</protein>
<dbReference type="RefSeq" id="XP_038071681.1">
    <property type="nucleotide sequence ID" value="XM_038215753.1"/>
</dbReference>
<name>A0A914B625_PATMI</name>
<dbReference type="Proteomes" id="UP000887568">
    <property type="component" value="Unplaced"/>
</dbReference>
<sequence>MKDKRKLERLKMEGCSLHQDLSCDRDDLDSHLHIGVRICGWLLLSLQHLDLSPRTSSLLLLRLHGASPWHVADQDLWALDAPVQGWDIGRRWRIYDVYSFPVADQ</sequence>
<evidence type="ECO:0000313" key="2">
    <source>
        <dbReference type="Proteomes" id="UP000887568"/>
    </source>
</evidence>
<dbReference type="AlphaFoldDB" id="A0A914B625"/>
<keyword evidence="2" id="KW-1185">Reference proteome</keyword>
<proteinExistence type="predicted"/>
<evidence type="ECO:0000313" key="1">
    <source>
        <dbReference type="EnsemblMetazoa" id="XP_038071681.1"/>
    </source>
</evidence>
<reference evidence="1" key="1">
    <citation type="submission" date="2022-11" db="UniProtKB">
        <authorList>
            <consortium name="EnsemblMetazoa"/>
        </authorList>
    </citation>
    <scope>IDENTIFICATION</scope>
</reference>
<accession>A0A914B625</accession>
<organism evidence="1 2">
    <name type="scientific">Patiria miniata</name>
    <name type="common">Bat star</name>
    <name type="synonym">Asterina miniata</name>
    <dbReference type="NCBI Taxonomy" id="46514"/>
    <lineage>
        <taxon>Eukaryota</taxon>
        <taxon>Metazoa</taxon>
        <taxon>Echinodermata</taxon>
        <taxon>Eleutherozoa</taxon>
        <taxon>Asterozoa</taxon>
        <taxon>Asteroidea</taxon>
        <taxon>Valvatacea</taxon>
        <taxon>Valvatida</taxon>
        <taxon>Asterinidae</taxon>
        <taxon>Patiria</taxon>
    </lineage>
</organism>
<dbReference type="GeneID" id="119740439"/>
<dbReference type="EnsemblMetazoa" id="XM_038215753.1">
    <property type="protein sequence ID" value="XP_038071681.1"/>
    <property type="gene ID" value="LOC119740439"/>
</dbReference>